<evidence type="ECO:0000313" key="7">
    <source>
        <dbReference type="EMBL" id="MFD2589609.1"/>
    </source>
</evidence>
<comment type="subcellular location">
    <subcellularLocation>
        <location evidence="1">Cell membrane</location>
    </subcellularLocation>
</comment>
<dbReference type="Gene3D" id="3.90.550.10">
    <property type="entry name" value="Spore Coat Polysaccharide Biosynthesis Protein SpsA, Chain A"/>
    <property type="match status" value="1"/>
</dbReference>
<dbReference type="SUPFAM" id="SSF53448">
    <property type="entry name" value="Nucleotide-diphospho-sugar transferases"/>
    <property type="match status" value="1"/>
</dbReference>
<keyword evidence="5" id="KW-0472">Membrane</keyword>
<feature type="domain" description="Glycosyltransferase 2-like" evidence="6">
    <location>
        <begin position="5"/>
        <end position="136"/>
    </location>
</feature>
<evidence type="ECO:0000313" key="8">
    <source>
        <dbReference type="Proteomes" id="UP001597459"/>
    </source>
</evidence>
<dbReference type="Pfam" id="PF00535">
    <property type="entry name" value="Glycos_transf_2"/>
    <property type="match status" value="1"/>
</dbReference>
<dbReference type="RefSeq" id="WP_176031037.1">
    <property type="nucleotide sequence ID" value="NZ_JBHSJV010000001.1"/>
</dbReference>
<evidence type="ECO:0000259" key="6">
    <source>
        <dbReference type="Pfam" id="PF00535"/>
    </source>
</evidence>
<keyword evidence="4" id="KW-0808">Transferase</keyword>
<evidence type="ECO:0000256" key="4">
    <source>
        <dbReference type="ARBA" id="ARBA00022679"/>
    </source>
</evidence>
<organism evidence="7 8">
    <name type="scientific">Aquimarina hainanensis</name>
    <dbReference type="NCBI Taxonomy" id="1578017"/>
    <lineage>
        <taxon>Bacteria</taxon>
        <taxon>Pseudomonadati</taxon>
        <taxon>Bacteroidota</taxon>
        <taxon>Flavobacteriia</taxon>
        <taxon>Flavobacteriales</taxon>
        <taxon>Flavobacteriaceae</taxon>
        <taxon>Aquimarina</taxon>
    </lineage>
</organism>
<protein>
    <submittedName>
        <fullName evidence="7">TIGR04283 family arsenosugar biosynthesis glycosyltransferase</fullName>
    </submittedName>
</protein>
<keyword evidence="3" id="KW-0328">Glycosyltransferase</keyword>
<accession>A0ABW5N402</accession>
<dbReference type="CDD" id="cd02522">
    <property type="entry name" value="GT_2_like_a"/>
    <property type="match status" value="1"/>
</dbReference>
<keyword evidence="2" id="KW-1003">Cell membrane</keyword>
<dbReference type="InterPro" id="IPR026461">
    <property type="entry name" value="Trfase_2_rSAM/seldom_assoc"/>
</dbReference>
<comment type="caution">
    <text evidence="7">The sequence shown here is derived from an EMBL/GenBank/DDBJ whole genome shotgun (WGS) entry which is preliminary data.</text>
</comment>
<evidence type="ECO:0000256" key="2">
    <source>
        <dbReference type="ARBA" id="ARBA00022475"/>
    </source>
</evidence>
<proteinExistence type="predicted"/>
<name>A0ABW5N402_9FLAO</name>
<evidence type="ECO:0000256" key="3">
    <source>
        <dbReference type="ARBA" id="ARBA00022676"/>
    </source>
</evidence>
<reference evidence="8" key="1">
    <citation type="journal article" date="2019" name="Int. J. Syst. Evol. Microbiol.">
        <title>The Global Catalogue of Microorganisms (GCM) 10K type strain sequencing project: providing services to taxonomists for standard genome sequencing and annotation.</title>
        <authorList>
            <consortium name="The Broad Institute Genomics Platform"/>
            <consortium name="The Broad Institute Genome Sequencing Center for Infectious Disease"/>
            <person name="Wu L."/>
            <person name="Ma J."/>
        </authorList>
    </citation>
    <scope>NUCLEOTIDE SEQUENCE [LARGE SCALE GENOMIC DNA]</scope>
    <source>
        <strain evidence="8">KCTC 42423</strain>
    </source>
</reference>
<dbReference type="Proteomes" id="UP001597459">
    <property type="component" value="Unassembled WGS sequence"/>
</dbReference>
<dbReference type="InterPro" id="IPR001173">
    <property type="entry name" value="Glyco_trans_2-like"/>
</dbReference>
<dbReference type="NCBIfam" id="TIGR04283">
    <property type="entry name" value="glyco_like_mftF"/>
    <property type="match status" value="1"/>
</dbReference>
<gene>
    <name evidence="7" type="ORF">ACFSTE_02125</name>
</gene>
<dbReference type="InterPro" id="IPR029044">
    <property type="entry name" value="Nucleotide-diphossugar_trans"/>
</dbReference>
<dbReference type="EMBL" id="JBHULX010000001">
    <property type="protein sequence ID" value="MFD2589609.1"/>
    <property type="molecule type" value="Genomic_DNA"/>
</dbReference>
<sequence>MLKISIIIPILNEASTIDSLLDHLLSSAYKKENIQEILIADGGSTDGSQAVITAFKKSRNDRLIQLISSAKGRARQMNTAAALSRGAILYFLHADSFPPTAYDQHIIEQVQQQKLAGCFRMKFDDTHWWLRLAGWLTKFKYRACRGGDQSQFITRELFEELGRYNEAYTIYEDNDLINKLYARNEFVVIQKWLITSARKYHTNGVWKLQYHFWAIYVKKWLGASPEALYQYYKKHITG</sequence>
<evidence type="ECO:0000256" key="5">
    <source>
        <dbReference type="ARBA" id="ARBA00023136"/>
    </source>
</evidence>
<dbReference type="PANTHER" id="PTHR43646:SF2">
    <property type="entry name" value="GLYCOSYLTRANSFERASE 2-LIKE DOMAIN-CONTAINING PROTEIN"/>
    <property type="match status" value="1"/>
</dbReference>
<evidence type="ECO:0000256" key="1">
    <source>
        <dbReference type="ARBA" id="ARBA00004236"/>
    </source>
</evidence>
<keyword evidence="8" id="KW-1185">Reference proteome</keyword>
<dbReference type="PANTHER" id="PTHR43646">
    <property type="entry name" value="GLYCOSYLTRANSFERASE"/>
    <property type="match status" value="1"/>
</dbReference>